<dbReference type="AlphaFoldDB" id="A0A0V0W2Q4"/>
<gene>
    <name evidence="1" type="ORF">T12_11974</name>
</gene>
<organism evidence="1 2">
    <name type="scientific">Trichinella patagoniensis</name>
    <dbReference type="NCBI Taxonomy" id="990121"/>
    <lineage>
        <taxon>Eukaryota</taxon>
        <taxon>Metazoa</taxon>
        <taxon>Ecdysozoa</taxon>
        <taxon>Nematoda</taxon>
        <taxon>Enoplea</taxon>
        <taxon>Dorylaimia</taxon>
        <taxon>Trichinellida</taxon>
        <taxon>Trichinellidae</taxon>
        <taxon>Trichinella</taxon>
    </lineage>
</organism>
<keyword evidence="2" id="KW-1185">Reference proteome</keyword>
<dbReference type="EMBL" id="JYDQ01005889">
    <property type="protein sequence ID" value="KRX70022.1"/>
    <property type="molecule type" value="Genomic_DNA"/>
</dbReference>
<evidence type="ECO:0000313" key="1">
    <source>
        <dbReference type="EMBL" id="KRX70022.1"/>
    </source>
</evidence>
<evidence type="ECO:0000313" key="2">
    <source>
        <dbReference type="Proteomes" id="UP000054783"/>
    </source>
</evidence>
<protein>
    <submittedName>
        <fullName evidence="1">Uncharacterized protein</fullName>
    </submittedName>
</protein>
<proteinExistence type="predicted"/>
<sequence length="31" mass="3316">MAVVSSGQLPALRNLWRFMSTCVCPLSSCGT</sequence>
<name>A0A0V0W2Q4_9BILA</name>
<reference evidence="1 2" key="1">
    <citation type="submission" date="2015-01" db="EMBL/GenBank/DDBJ databases">
        <title>Evolution of Trichinella species and genotypes.</title>
        <authorList>
            <person name="Korhonen P.K."/>
            <person name="Edoardo P."/>
            <person name="Giuseppe L.R."/>
            <person name="Gasser R.B."/>
        </authorList>
    </citation>
    <scope>NUCLEOTIDE SEQUENCE [LARGE SCALE GENOMIC DNA]</scope>
    <source>
        <strain evidence="1">ISS2496</strain>
    </source>
</reference>
<accession>A0A0V0W2Q4</accession>
<dbReference type="Proteomes" id="UP000054783">
    <property type="component" value="Unassembled WGS sequence"/>
</dbReference>
<comment type="caution">
    <text evidence="1">The sequence shown here is derived from an EMBL/GenBank/DDBJ whole genome shotgun (WGS) entry which is preliminary data.</text>
</comment>